<name>A0A813K4Q0_POLGL</name>
<dbReference type="AlphaFoldDB" id="A0A813K4Q0"/>
<dbReference type="SUPFAM" id="SSF53335">
    <property type="entry name" value="S-adenosyl-L-methionine-dependent methyltransferases"/>
    <property type="match status" value="1"/>
</dbReference>
<gene>
    <name evidence="3" type="ORF">PGLA2088_LOCUS27286</name>
</gene>
<accession>A0A813K4Q0</accession>
<dbReference type="Gene3D" id="3.40.50.11040">
    <property type="match status" value="1"/>
</dbReference>
<dbReference type="Proteomes" id="UP000626109">
    <property type="component" value="Unassembled WGS sequence"/>
</dbReference>
<reference evidence="3" key="1">
    <citation type="submission" date="2021-02" db="EMBL/GenBank/DDBJ databases">
        <authorList>
            <person name="Dougan E. K."/>
            <person name="Rhodes N."/>
            <person name="Thang M."/>
            <person name="Chan C."/>
        </authorList>
    </citation>
    <scope>NUCLEOTIDE SEQUENCE</scope>
</reference>
<feature type="compositionally biased region" description="Basic and acidic residues" evidence="1">
    <location>
        <begin position="52"/>
        <end position="66"/>
    </location>
</feature>
<dbReference type="EMBL" id="CAJNNW010027385">
    <property type="protein sequence ID" value="CAE8691188.1"/>
    <property type="molecule type" value="Genomic_DNA"/>
</dbReference>
<feature type="non-terminal residue" evidence="3">
    <location>
        <position position="310"/>
    </location>
</feature>
<dbReference type="InterPro" id="IPR013562">
    <property type="entry name" value="TmcA/NAT10_N"/>
</dbReference>
<feature type="domain" description="TmcA/NAT10 N-terminal" evidence="2">
    <location>
        <begin position="132"/>
        <end position="226"/>
    </location>
</feature>
<dbReference type="Pfam" id="PF08351">
    <property type="entry name" value="TmcA_N"/>
    <property type="match status" value="1"/>
</dbReference>
<protein>
    <recommendedName>
        <fullName evidence="2">TmcA/NAT10 N-terminal domain-containing protein</fullName>
    </recommendedName>
</protein>
<evidence type="ECO:0000256" key="1">
    <source>
        <dbReference type="SAM" id="MobiDB-lite"/>
    </source>
</evidence>
<evidence type="ECO:0000313" key="3">
    <source>
        <dbReference type="EMBL" id="CAE8691188.1"/>
    </source>
</evidence>
<dbReference type="InterPro" id="IPR029063">
    <property type="entry name" value="SAM-dependent_MTases_sf"/>
</dbReference>
<feature type="compositionally biased region" description="Low complexity" evidence="1">
    <location>
        <begin position="100"/>
        <end position="125"/>
    </location>
</feature>
<proteinExistence type="predicted"/>
<sequence length="310" mass="35385">ECNLHRPLRQLKQLRHLHFQPQLHDNNKKKNNNNSNSNNNKKHINDQQQPQHLEHHAQGRQPHDDVQPPADLHQAAEQLAHVGSRKTSEELRQLSHLRRALQQQHPQQKQQQHQQQQHPQAADPSQQLLPPRRLVLLAGPGAWSQSVVSEALDRWRSMAEGPGLRVLRADVREPSAKAWMGQELDVVVLSAHRRRFLDSFGAVCGALRGGGVLLLETPAFEDWKRQRLGVRWCRLLEKVQLDPAVSPWITVCGEGQAIPDLVRPLQERRKRPVDEELKPNQEQRKLLEAVLQVTGSGPLCVYGRRGRGKS</sequence>
<evidence type="ECO:0000313" key="4">
    <source>
        <dbReference type="Proteomes" id="UP000626109"/>
    </source>
</evidence>
<comment type="caution">
    <text evidence="3">The sequence shown here is derived from an EMBL/GenBank/DDBJ whole genome shotgun (WGS) entry which is preliminary data.</text>
</comment>
<evidence type="ECO:0000259" key="2">
    <source>
        <dbReference type="Pfam" id="PF08351"/>
    </source>
</evidence>
<organism evidence="3 4">
    <name type="scientific">Polarella glacialis</name>
    <name type="common">Dinoflagellate</name>
    <dbReference type="NCBI Taxonomy" id="89957"/>
    <lineage>
        <taxon>Eukaryota</taxon>
        <taxon>Sar</taxon>
        <taxon>Alveolata</taxon>
        <taxon>Dinophyceae</taxon>
        <taxon>Suessiales</taxon>
        <taxon>Suessiaceae</taxon>
        <taxon>Polarella</taxon>
    </lineage>
</organism>
<feature type="region of interest" description="Disordered" evidence="1">
    <location>
        <begin position="20"/>
        <end position="69"/>
    </location>
</feature>
<feature type="non-terminal residue" evidence="3">
    <location>
        <position position="1"/>
    </location>
</feature>
<feature type="region of interest" description="Disordered" evidence="1">
    <location>
        <begin position="99"/>
        <end position="125"/>
    </location>
</feature>